<organism evidence="2 3">
    <name type="scientific">Nocardia mexicana</name>
    <dbReference type="NCBI Taxonomy" id="279262"/>
    <lineage>
        <taxon>Bacteria</taxon>
        <taxon>Bacillati</taxon>
        <taxon>Actinomycetota</taxon>
        <taxon>Actinomycetes</taxon>
        <taxon>Mycobacteriales</taxon>
        <taxon>Nocardiaceae</taxon>
        <taxon>Nocardia</taxon>
    </lineage>
</organism>
<dbReference type="STRING" id="1210089.GCA_001613165_07156"/>
<feature type="domain" description="Microcin J25-processing protein McjB C-terminal" evidence="1">
    <location>
        <begin position="23"/>
        <end position="133"/>
    </location>
</feature>
<evidence type="ECO:0000259" key="1">
    <source>
        <dbReference type="Pfam" id="PF13471"/>
    </source>
</evidence>
<reference evidence="2 3" key="1">
    <citation type="submission" date="2018-07" db="EMBL/GenBank/DDBJ databases">
        <title>Genomic Encyclopedia of Type Strains, Phase IV (KMG-IV): sequencing the most valuable type-strain genomes for metagenomic binning, comparative biology and taxonomic classification.</title>
        <authorList>
            <person name="Goeker M."/>
        </authorList>
    </citation>
    <scope>NUCLEOTIDE SEQUENCE [LARGE SCALE GENOMIC DNA]</scope>
    <source>
        <strain evidence="2 3">DSM 44952</strain>
    </source>
</reference>
<dbReference type="AlphaFoldDB" id="A0A370H821"/>
<dbReference type="InterPro" id="IPR053521">
    <property type="entry name" value="McjB-like"/>
</dbReference>
<comment type="caution">
    <text evidence="2">The sequence shown here is derived from an EMBL/GenBank/DDBJ whole genome shotgun (WGS) entry which is preliminary data.</text>
</comment>
<dbReference type="NCBIfam" id="NF033537">
    <property type="entry name" value="lasso_biosyn_B2"/>
    <property type="match status" value="1"/>
</dbReference>
<dbReference type="Proteomes" id="UP000255355">
    <property type="component" value="Unassembled WGS sequence"/>
</dbReference>
<dbReference type="OrthoDB" id="583768at2"/>
<sequence>MSHEQSLADPAAPPLHRRLGPYLAVAAARMLLRLPPRRLRTALTVLRRGAPPADYDRALRARQTVIAVSTRCSGQYCLQRSVATALLCRLHGSWPTWKTGVRTSPTAAHAWVEAEGRPVGEPHDTAAYRAILTVTPAPR</sequence>
<dbReference type="Pfam" id="PF13471">
    <property type="entry name" value="Transglut_core3"/>
    <property type="match status" value="1"/>
</dbReference>
<protein>
    <submittedName>
        <fullName evidence="2">Transglutaminase superfamily protein</fullName>
    </submittedName>
</protein>
<dbReference type="EMBL" id="QQAZ01000003">
    <property type="protein sequence ID" value="RDI52822.1"/>
    <property type="molecule type" value="Genomic_DNA"/>
</dbReference>
<dbReference type="RefSeq" id="WP_068030424.1">
    <property type="nucleotide sequence ID" value="NZ_QQAZ01000003.1"/>
</dbReference>
<dbReference type="InterPro" id="IPR032708">
    <property type="entry name" value="McjB_C"/>
</dbReference>
<accession>A0A370H821</accession>
<keyword evidence="3" id="KW-1185">Reference proteome</keyword>
<evidence type="ECO:0000313" key="2">
    <source>
        <dbReference type="EMBL" id="RDI52822.1"/>
    </source>
</evidence>
<name>A0A370H821_9NOCA</name>
<gene>
    <name evidence="2" type="ORF">DFR68_103209</name>
</gene>
<evidence type="ECO:0000313" key="3">
    <source>
        <dbReference type="Proteomes" id="UP000255355"/>
    </source>
</evidence>
<proteinExistence type="predicted"/>